<gene>
    <name evidence="1" type="ORF">CBG27193</name>
    <name evidence="1" type="ORF">CBG_27193</name>
</gene>
<dbReference type="Proteomes" id="UP000008549">
    <property type="component" value="Unassembled WGS sequence"/>
</dbReference>
<dbReference type="InParanoid" id="B6IL23"/>
<reference evidence="1 2" key="2">
    <citation type="journal article" date="2011" name="PLoS Genet.">
        <title>Caenorhabditis briggsae recombinant inbred line genotypes reveal inter-strain incompatibility and the evolution of recombination.</title>
        <authorList>
            <person name="Ross J.A."/>
            <person name="Koboldt D.C."/>
            <person name="Staisch J.E."/>
            <person name="Chamberlin H.M."/>
            <person name="Gupta B.P."/>
            <person name="Miller R.D."/>
            <person name="Baird S.E."/>
            <person name="Haag E.S."/>
        </authorList>
    </citation>
    <scope>NUCLEOTIDE SEQUENCE [LARGE SCALE GENOMIC DNA]</scope>
    <source>
        <strain evidence="1 2">AF16</strain>
    </source>
</reference>
<reference evidence="1 2" key="1">
    <citation type="journal article" date="2003" name="PLoS Biol.">
        <title>The genome sequence of Caenorhabditis briggsae: a platform for comparative genomics.</title>
        <authorList>
            <person name="Stein L.D."/>
            <person name="Bao Z."/>
            <person name="Blasiar D."/>
            <person name="Blumenthal T."/>
            <person name="Brent M.R."/>
            <person name="Chen N."/>
            <person name="Chinwalla A."/>
            <person name="Clarke L."/>
            <person name="Clee C."/>
            <person name="Coghlan A."/>
            <person name="Coulson A."/>
            <person name="D'Eustachio P."/>
            <person name="Fitch D.H."/>
            <person name="Fulton L.A."/>
            <person name="Fulton R.E."/>
            <person name="Griffiths-Jones S."/>
            <person name="Harris T.W."/>
            <person name="Hillier L.W."/>
            <person name="Kamath R."/>
            <person name="Kuwabara P.E."/>
            <person name="Mardis E.R."/>
            <person name="Marra M.A."/>
            <person name="Miner T.L."/>
            <person name="Minx P."/>
            <person name="Mullikin J.C."/>
            <person name="Plumb R.W."/>
            <person name="Rogers J."/>
            <person name="Schein J.E."/>
            <person name="Sohrmann M."/>
            <person name="Spieth J."/>
            <person name="Stajich J.E."/>
            <person name="Wei C."/>
            <person name="Willey D."/>
            <person name="Wilson R.K."/>
            <person name="Durbin R."/>
            <person name="Waterston R.H."/>
        </authorList>
    </citation>
    <scope>NUCLEOTIDE SEQUENCE [LARGE SCALE GENOMIC DNA]</scope>
    <source>
        <strain evidence="1 2">AF16</strain>
    </source>
</reference>
<protein>
    <submittedName>
        <fullName evidence="1">Protein CBG27193</fullName>
    </submittedName>
</protein>
<sequence length="123" mass="14604">MLFRGQLFCKNIMRRREEEEIGIYFLLKSVAIRKIISVEVEVKTRRQRMKNLRFESHRLNGGAAEAEFNFVFLYLWQRKKLVGSRRLYSFCCKLFSQCSFQQLSSCLSSIFLSGFLLHISLSF</sequence>
<name>B6IL23_CAEBR</name>
<dbReference type="RefSeq" id="XP_045100215.1">
    <property type="nucleotide sequence ID" value="XM_045238005.1"/>
</dbReference>
<dbReference type="EMBL" id="HE601047">
    <property type="protein sequence ID" value="CAS00656.1"/>
    <property type="molecule type" value="Genomic_DNA"/>
</dbReference>
<dbReference type="KEGG" id="cbr:CBG_27193"/>
<evidence type="ECO:0000313" key="2">
    <source>
        <dbReference type="Proteomes" id="UP000008549"/>
    </source>
</evidence>
<dbReference type="AlphaFoldDB" id="B6IL23"/>
<accession>B6IL23</accession>
<dbReference type="CTD" id="68918650"/>
<organism evidence="1 2">
    <name type="scientific">Caenorhabditis briggsae</name>
    <dbReference type="NCBI Taxonomy" id="6238"/>
    <lineage>
        <taxon>Eukaryota</taxon>
        <taxon>Metazoa</taxon>
        <taxon>Ecdysozoa</taxon>
        <taxon>Nematoda</taxon>
        <taxon>Chromadorea</taxon>
        <taxon>Rhabditida</taxon>
        <taxon>Rhabditina</taxon>
        <taxon>Rhabditomorpha</taxon>
        <taxon>Rhabditoidea</taxon>
        <taxon>Rhabditidae</taxon>
        <taxon>Peloderinae</taxon>
        <taxon>Caenorhabditis</taxon>
    </lineage>
</organism>
<dbReference type="HOGENOM" id="CLU_2017241_0_0_1"/>
<keyword evidence="2" id="KW-1185">Reference proteome</keyword>
<dbReference type="GeneID" id="68918650"/>
<evidence type="ECO:0000313" key="1">
    <source>
        <dbReference type="EMBL" id="CAS00656.1"/>
    </source>
</evidence>
<proteinExistence type="predicted"/>